<dbReference type="Proteomes" id="UP001600107">
    <property type="component" value="Unassembled WGS sequence"/>
</dbReference>
<dbReference type="RefSeq" id="WP_379849394.1">
    <property type="nucleotide sequence ID" value="NZ_JBHZPY010000001.1"/>
</dbReference>
<protein>
    <recommendedName>
        <fullName evidence="5">DUF4398 domain-containing protein</fullName>
    </recommendedName>
</protein>
<evidence type="ECO:0000313" key="3">
    <source>
        <dbReference type="EMBL" id="MFE3869984.1"/>
    </source>
</evidence>
<accession>A0ABW6I2Z4</accession>
<sequence length="194" mass="21335">MKKIIMLLALVGIMLTANSCKKNDASNVKIDFTQSYEDAALALLTAQKNYDEAVATNDPLKIKSAKKELQAAQEKYLESKKIYVAEGGTVKSQYESYLVTSARTLGIQRPDSVSNVVKKYDSIITGKTNAKIENTANEVKAKVNAEKGKLVEDANNRVSNAKNTAEKTKADIKKSAEEKINIAKQDLNSLFEQK</sequence>
<evidence type="ECO:0000256" key="2">
    <source>
        <dbReference type="SAM" id="SignalP"/>
    </source>
</evidence>
<feature type="coiled-coil region" evidence="1">
    <location>
        <begin position="129"/>
        <end position="193"/>
    </location>
</feature>
<dbReference type="EMBL" id="JBHZPY010000001">
    <property type="protein sequence ID" value="MFE3869984.1"/>
    <property type="molecule type" value="Genomic_DNA"/>
</dbReference>
<reference evidence="3 4" key="1">
    <citation type="submission" date="2024-06" db="EMBL/GenBank/DDBJ databases">
        <title>Flavobacterium spp. isolated from glacier.</title>
        <authorList>
            <person name="Han D."/>
        </authorList>
    </citation>
    <scope>NUCLEOTIDE SEQUENCE [LARGE SCALE GENOMIC DNA]</scope>
    <source>
        <strain evidence="3 4">ZS1P70</strain>
    </source>
</reference>
<gene>
    <name evidence="3" type="ORF">ACFX5F_01945</name>
</gene>
<evidence type="ECO:0000313" key="4">
    <source>
        <dbReference type="Proteomes" id="UP001600107"/>
    </source>
</evidence>
<keyword evidence="1" id="KW-0175">Coiled coil</keyword>
<organism evidence="3 4">
    <name type="scientific">Flavobacterium zhoui</name>
    <dbReference type="NCBI Taxonomy" id="3230414"/>
    <lineage>
        <taxon>Bacteria</taxon>
        <taxon>Pseudomonadati</taxon>
        <taxon>Bacteroidota</taxon>
        <taxon>Flavobacteriia</taxon>
        <taxon>Flavobacteriales</taxon>
        <taxon>Flavobacteriaceae</taxon>
        <taxon>Flavobacterium</taxon>
    </lineage>
</organism>
<keyword evidence="4" id="KW-1185">Reference proteome</keyword>
<keyword evidence="2" id="KW-0732">Signal</keyword>
<feature type="signal peptide" evidence="2">
    <location>
        <begin position="1"/>
        <end position="22"/>
    </location>
</feature>
<proteinExistence type="predicted"/>
<name>A0ABW6I2Z4_9FLAO</name>
<evidence type="ECO:0000256" key="1">
    <source>
        <dbReference type="SAM" id="Coils"/>
    </source>
</evidence>
<feature type="chain" id="PRO_5046834285" description="DUF4398 domain-containing protein" evidence="2">
    <location>
        <begin position="23"/>
        <end position="194"/>
    </location>
</feature>
<evidence type="ECO:0008006" key="5">
    <source>
        <dbReference type="Google" id="ProtNLM"/>
    </source>
</evidence>
<comment type="caution">
    <text evidence="3">The sequence shown here is derived from an EMBL/GenBank/DDBJ whole genome shotgun (WGS) entry which is preliminary data.</text>
</comment>